<evidence type="ECO:0000256" key="2">
    <source>
        <dbReference type="SAM" id="SignalP"/>
    </source>
</evidence>
<organism evidence="3 4">
    <name type="scientific">Streptomyces thermoalcalitolerans</name>
    <dbReference type="NCBI Taxonomy" id="65605"/>
    <lineage>
        <taxon>Bacteria</taxon>
        <taxon>Bacillati</taxon>
        <taxon>Actinomycetota</taxon>
        <taxon>Actinomycetes</taxon>
        <taxon>Kitasatosporales</taxon>
        <taxon>Streptomycetaceae</taxon>
        <taxon>Streptomyces</taxon>
    </lineage>
</organism>
<evidence type="ECO:0000256" key="1">
    <source>
        <dbReference type="SAM" id="MobiDB-lite"/>
    </source>
</evidence>
<accession>A0ABP3ZZW4</accession>
<protein>
    <submittedName>
        <fullName evidence="3">Uncharacterized protein</fullName>
    </submittedName>
</protein>
<dbReference type="EMBL" id="BAAAHG010000066">
    <property type="protein sequence ID" value="GAA0929712.1"/>
    <property type="molecule type" value="Genomic_DNA"/>
</dbReference>
<reference evidence="4" key="1">
    <citation type="journal article" date="2019" name="Int. J. Syst. Evol. Microbiol.">
        <title>The Global Catalogue of Microorganisms (GCM) 10K type strain sequencing project: providing services to taxonomists for standard genome sequencing and annotation.</title>
        <authorList>
            <consortium name="The Broad Institute Genomics Platform"/>
            <consortium name="The Broad Institute Genome Sequencing Center for Infectious Disease"/>
            <person name="Wu L."/>
            <person name="Ma J."/>
        </authorList>
    </citation>
    <scope>NUCLEOTIDE SEQUENCE [LARGE SCALE GENOMIC DNA]</scope>
    <source>
        <strain evidence="4">JCM 10673</strain>
    </source>
</reference>
<name>A0ABP3ZZW4_9ACTN</name>
<dbReference type="RefSeq" id="WP_344054154.1">
    <property type="nucleotide sequence ID" value="NZ_BAAAHG010000066.1"/>
</dbReference>
<keyword evidence="2" id="KW-0732">Signal</keyword>
<feature type="region of interest" description="Disordered" evidence="1">
    <location>
        <begin position="37"/>
        <end position="56"/>
    </location>
</feature>
<feature type="signal peptide" evidence="2">
    <location>
        <begin position="1"/>
        <end position="25"/>
    </location>
</feature>
<gene>
    <name evidence="3" type="ORF">GCM10009549_52750</name>
</gene>
<evidence type="ECO:0000313" key="3">
    <source>
        <dbReference type="EMBL" id="GAA0929712.1"/>
    </source>
</evidence>
<comment type="caution">
    <text evidence="3">The sequence shown here is derived from an EMBL/GenBank/DDBJ whole genome shotgun (WGS) entry which is preliminary data.</text>
</comment>
<dbReference type="Proteomes" id="UP001501005">
    <property type="component" value="Unassembled WGS sequence"/>
</dbReference>
<proteinExistence type="predicted"/>
<evidence type="ECO:0000313" key="4">
    <source>
        <dbReference type="Proteomes" id="UP001501005"/>
    </source>
</evidence>
<keyword evidence="4" id="KW-1185">Reference proteome</keyword>
<sequence length="56" mass="5495">MPGAVLFLAVFGLLTAAVPAAPAVAVPNPPLRPMTAANPDAFSLGGKATGARRPAL</sequence>
<feature type="chain" id="PRO_5046688349" evidence="2">
    <location>
        <begin position="26"/>
        <end position="56"/>
    </location>
</feature>